<dbReference type="Gene3D" id="1.20.58.60">
    <property type="match status" value="1"/>
</dbReference>
<keyword evidence="2" id="KW-1185">Reference proteome</keyword>
<dbReference type="SUPFAM" id="SSF46966">
    <property type="entry name" value="Spectrin repeat"/>
    <property type="match status" value="1"/>
</dbReference>
<reference evidence="1" key="2">
    <citation type="submission" date="2025-09" db="UniProtKB">
        <authorList>
            <consortium name="Ensembl"/>
        </authorList>
    </citation>
    <scope>IDENTIFICATION</scope>
</reference>
<organism evidence="1 2">
    <name type="scientific">Sphenodon punctatus</name>
    <name type="common">Tuatara</name>
    <name type="synonym">Hatteria punctata</name>
    <dbReference type="NCBI Taxonomy" id="8508"/>
    <lineage>
        <taxon>Eukaryota</taxon>
        <taxon>Metazoa</taxon>
        <taxon>Chordata</taxon>
        <taxon>Craniata</taxon>
        <taxon>Vertebrata</taxon>
        <taxon>Euteleostomi</taxon>
        <taxon>Lepidosauria</taxon>
        <taxon>Sphenodontia</taxon>
        <taxon>Sphenodontidae</taxon>
        <taxon>Sphenodon</taxon>
    </lineage>
</organism>
<evidence type="ECO:0000313" key="1">
    <source>
        <dbReference type="Ensembl" id="ENSSPUP00000008260.1"/>
    </source>
</evidence>
<sequence>MVNYLIQWIRHHVTIMSERTFPNNPVELKALYNKYLQFKETEI</sequence>
<reference evidence="1" key="1">
    <citation type="submission" date="2025-08" db="UniProtKB">
        <authorList>
            <consortium name="Ensembl"/>
        </authorList>
    </citation>
    <scope>IDENTIFICATION</scope>
</reference>
<proteinExistence type="predicted"/>
<dbReference type="GeneTree" id="ENSGT00940000155008"/>
<dbReference type="Proteomes" id="UP000694392">
    <property type="component" value="Unplaced"/>
</dbReference>
<dbReference type="AlphaFoldDB" id="A0A8D0GPI4"/>
<accession>A0A8D0GPI4</accession>
<evidence type="ECO:0000313" key="2">
    <source>
        <dbReference type="Proteomes" id="UP000694392"/>
    </source>
</evidence>
<name>A0A8D0GPI4_SPHPU</name>
<dbReference type="Ensembl" id="ENSSPUT00000008815.1">
    <property type="protein sequence ID" value="ENSSPUP00000008260.1"/>
    <property type="gene ID" value="ENSSPUG00000006409.1"/>
</dbReference>
<protein>
    <submittedName>
        <fullName evidence="1">Uncharacterized protein</fullName>
    </submittedName>
</protein>